<name>A0ABN1MP26_9FLAO</name>
<keyword evidence="1" id="KW-1133">Transmembrane helix</keyword>
<organism evidence="2 3">
    <name type="scientific">Wandonia haliotis</name>
    <dbReference type="NCBI Taxonomy" id="574963"/>
    <lineage>
        <taxon>Bacteria</taxon>
        <taxon>Pseudomonadati</taxon>
        <taxon>Bacteroidota</taxon>
        <taxon>Flavobacteriia</taxon>
        <taxon>Flavobacteriales</taxon>
        <taxon>Crocinitomicaceae</taxon>
        <taxon>Wandonia</taxon>
    </lineage>
</organism>
<protein>
    <recommendedName>
        <fullName evidence="4">ATP synthase F0 subunit 8</fullName>
    </recommendedName>
</protein>
<evidence type="ECO:0000256" key="1">
    <source>
        <dbReference type="SAM" id="Phobius"/>
    </source>
</evidence>
<keyword evidence="1" id="KW-0812">Transmembrane</keyword>
<evidence type="ECO:0008006" key="4">
    <source>
        <dbReference type="Google" id="ProtNLM"/>
    </source>
</evidence>
<keyword evidence="3" id="KW-1185">Reference proteome</keyword>
<dbReference type="Proteomes" id="UP001501126">
    <property type="component" value="Unassembled WGS sequence"/>
</dbReference>
<gene>
    <name evidence="2" type="ORF">GCM10009118_14350</name>
</gene>
<sequence length="108" mass="12799">MDTITFIATYFSISVAFAIFVLVLLIRRRRKQKARFENDWLLFQDAVKKDNTEQIIFYGSKVIWNRQKAEPKHREFVLAEVSKRKDSDPKLTKVWKDAFYLVNGKEPG</sequence>
<dbReference type="RefSeq" id="WP_343786054.1">
    <property type="nucleotide sequence ID" value="NZ_BAAAFH010000007.1"/>
</dbReference>
<keyword evidence="1" id="KW-0472">Membrane</keyword>
<feature type="transmembrane region" description="Helical" evidence="1">
    <location>
        <begin position="6"/>
        <end position="26"/>
    </location>
</feature>
<reference evidence="2 3" key="1">
    <citation type="journal article" date="2019" name="Int. J. Syst. Evol. Microbiol.">
        <title>The Global Catalogue of Microorganisms (GCM) 10K type strain sequencing project: providing services to taxonomists for standard genome sequencing and annotation.</title>
        <authorList>
            <consortium name="The Broad Institute Genomics Platform"/>
            <consortium name="The Broad Institute Genome Sequencing Center for Infectious Disease"/>
            <person name="Wu L."/>
            <person name="Ma J."/>
        </authorList>
    </citation>
    <scope>NUCLEOTIDE SEQUENCE [LARGE SCALE GENOMIC DNA]</scope>
    <source>
        <strain evidence="2 3">JCM 16083</strain>
    </source>
</reference>
<evidence type="ECO:0000313" key="2">
    <source>
        <dbReference type="EMBL" id="GAA0875027.1"/>
    </source>
</evidence>
<comment type="caution">
    <text evidence="2">The sequence shown here is derived from an EMBL/GenBank/DDBJ whole genome shotgun (WGS) entry which is preliminary data.</text>
</comment>
<accession>A0ABN1MP26</accession>
<proteinExistence type="predicted"/>
<dbReference type="EMBL" id="BAAAFH010000007">
    <property type="protein sequence ID" value="GAA0875027.1"/>
    <property type="molecule type" value="Genomic_DNA"/>
</dbReference>
<evidence type="ECO:0000313" key="3">
    <source>
        <dbReference type="Proteomes" id="UP001501126"/>
    </source>
</evidence>